<dbReference type="PROSITE" id="PS50082">
    <property type="entry name" value="WD_REPEATS_2"/>
    <property type="match status" value="2"/>
</dbReference>
<evidence type="ECO:0000313" key="4">
    <source>
        <dbReference type="Proteomes" id="UP000663841"/>
    </source>
</evidence>
<dbReference type="Gene3D" id="2.130.10.10">
    <property type="entry name" value="YVTN repeat-like/Quinoprotein amine dehydrogenase"/>
    <property type="match status" value="1"/>
</dbReference>
<dbReference type="InterPro" id="IPR036322">
    <property type="entry name" value="WD40_repeat_dom_sf"/>
</dbReference>
<dbReference type="Pfam" id="PF00400">
    <property type="entry name" value="WD40"/>
    <property type="match status" value="1"/>
</dbReference>
<evidence type="ECO:0000256" key="1">
    <source>
        <dbReference type="PROSITE-ProRule" id="PRU00221"/>
    </source>
</evidence>
<evidence type="ECO:0008006" key="5">
    <source>
        <dbReference type="Google" id="ProtNLM"/>
    </source>
</evidence>
<feature type="repeat" description="WD" evidence="1">
    <location>
        <begin position="1"/>
        <end position="19"/>
    </location>
</feature>
<gene>
    <name evidence="3" type="ORF">RDB_LOCUS110772</name>
</gene>
<dbReference type="InterPro" id="IPR001680">
    <property type="entry name" value="WD40_rpt"/>
</dbReference>
<evidence type="ECO:0000256" key="2">
    <source>
        <dbReference type="SAM" id="MobiDB-lite"/>
    </source>
</evidence>
<dbReference type="Proteomes" id="UP000663841">
    <property type="component" value="Unassembled WGS sequence"/>
</dbReference>
<dbReference type="AlphaFoldDB" id="A0A8H3GD77"/>
<keyword evidence="1" id="KW-0853">WD repeat</keyword>
<protein>
    <recommendedName>
        <fullName evidence="5">WD40 repeat-like protein</fullName>
    </recommendedName>
</protein>
<dbReference type="PANTHER" id="PTHR19879">
    <property type="entry name" value="TRANSCRIPTION INITIATION FACTOR TFIID"/>
    <property type="match status" value="1"/>
</dbReference>
<feature type="region of interest" description="Disordered" evidence="2">
    <location>
        <begin position="52"/>
        <end position="83"/>
    </location>
</feature>
<organism evidence="3 4">
    <name type="scientific">Rhizoctonia solani</name>
    <dbReference type="NCBI Taxonomy" id="456999"/>
    <lineage>
        <taxon>Eukaryota</taxon>
        <taxon>Fungi</taxon>
        <taxon>Dikarya</taxon>
        <taxon>Basidiomycota</taxon>
        <taxon>Agaricomycotina</taxon>
        <taxon>Agaricomycetes</taxon>
        <taxon>Cantharellales</taxon>
        <taxon>Ceratobasidiaceae</taxon>
        <taxon>Rhizoctonia</taxon>
    </lineage>
</organism>
<proteinExistence type="predicted"/>
<sequence length="147" mass="16330">SDDLTLRVWDVASGQPIAVFEGHTERLLAVAFSPGGTQIVSGSADMTIRLWRTPPEGTSSPSDIDCEGSPERSTNPPIDHPTLDWKMDEDGWVRDTQDRLLLWVPPDLRSVLLRPQNTGLISRQGCIELDFSNARIGVNWQTCYKAL</sequence>
<name>A0A8H3GD77_9AGAM</name>
<dbReference type="PANTHER" id="PTHR19879:SF9">
    <property type="entry name" value="TRANSCRIPTION INITIATION FACTOR TFIID SUBUNIT 5"/>
    <property type="match status" value="1"/>
</dbReference>
<dbReference type="SMART" id="SM00320">
    <property type="entry name" value="WD40"/>
    <property type="match status" value="1"/>
</dbReference>
<dbReference type="SUPFAM" id="SSF50978">
    <property type="entry name" value="WD40 repeat-like"/>
    <property type="match status" value="1"/>
</dbReference>
<feature type="non-terminal residue" evidence="3">
    <location>
        <position position="1"/>
    </location>
</feature>
<dbReference type="EMBL" id="CAJMWW010000111">
    <property type="protein sequence ID" value="CAE6445317.1"/>
    <property type="molecule type" value="Genomic_DNA"/>
</dbReference>
<dbReference type="PROSITE" id="PS50294">
    <property type="entry name" value="WD_REPEATS_REGION"/>
    <property type="match status" value="1"/>
</dbReference>
<comment type="caution">
    <text evidence="3">The sequence shown here is derived from an EMBL/GenBank/DDBJ whole genome shotgun (WGS) entry which is preliminary data.</text>
</comment>
<evidence type="ECO:0000313" key="3">
    <source>
        <dbReference type="EMBL" id="CAE6445317.1"/>
    </source>
</evidence>
<dbReference type="InterPro" id="IPR015943">
    <property type="entry name" value="WD40/YVTN_repeat-like_dom_sf"/>
</dbReference>
<accession>A0A8H3GD77</accession>
<reference evidence="3" key="1">
    <citation type="submission" date="2021-01" db="EMBL/GenBank/DDBJ databases">
        <authorList>
            <person name="Kaushik A."/>
        </authorList>
    </citation>
    <scope>NUCLEOTIDE SEQUENCE</scope>
    <source>
        <strain evidence="3">AG3-T5</strain>
    </source>
</reference>
<feature type="repeat" description="WD" evidence="1">
    <location>
        <begin position="20"/>
        <end position="51"/>
    </location>
</feature>